<accession>A0A938B4R7</accession>
<evidence type="ECO:0000313" key="4">
    <source>
        <dbReference type="Proteomes" id="UP000712673"/>
    </source>
</evidence>
<dbReference type="SUPFAM" id="SSF54593">
    <property type="entry name" value="Glyoxalase/Bleomycin resistance protein/Dihydroxybiphenyl dioxygenase"/>
    <property type="match status" value="1"/>
</dbReference>
<evidence type="ECO:0000259" key="2">
    <source>
        <dbReference type="PROSITE" id="PS51819"/>
    </source>
</evidence>
<gene>
    <name evidence="3" type="ORF">FJZ47_21585</name>
</gene>
<keyword evidence="1" id="KW-0479">Metal-binding</keyword>
<dbReference type="InterPro" id="IPR029068">
    <property type="entry name" value="Glyas_Bleomycin-R_OHBP_Dase"/>
</dbReference>
<dbReference type="InterPro" id="IPR018146">
    <property type="entry name" value="Glyoxalase_1_CS"/>
</dbReference>
<name>A0A938B4R7_UNCTE</name>
<dbReference type="InterPro" id="IPR037523">
    <property type="entry name" value="VOC_core"/>
</dbReference>
<evidence type="ECO:0000256" key="1">
    <source>
        <dbReference type="ARBA" id="ARBA00022723"/>
    </source>
</evidence>
<dbReference type="PANTHER" id="PTHR43279">
    <property type="entry name" value="CATECHOL-2,3-DIOXYGENASE"/>
    <property type="match status" value="1"/>
</dbReference>
<reference evidence="3" key="1">
    <citation type="submission" date="2019-03" db="EMBL/GenBank/DDBJ databases">
        <title>Lake Tanganyika Metagenome-Assembled Genomes (MAGs).</title>
        <authorList>
            <person name="Tran P."/>
        </authorList>
    </citation>
    <scope>NUCLEOTIDE SEQUENCE</scope>
    <source>
        <strain evidence="3">K_DeepCast_65m_m2_066</strain>
    </source>
</reference>
<feature type="domain" description="VOC" evidence="2">
    <location>
        <begin position="6"/>
        <end position="123"/>
    </location>
</feature>
<protein>
    <recommendedName>
        <fullName evidence="2">VOC domain-containing protein</fullName>
    </recommendedName>
</protein>
<comment type="caution">
    <text evidence="3">The sequence shown here is derived from an EMBL/GenBank/DDBJ whole genome shotgun (WGS) entry which is preliminary data.</text>
</comment>
<dbReference type="GO" id="GO:0046872">
    <property type="term" value="F:metal ion binding"/>
    <property type="evidence" value="ECO:0007669"/>
    <property type="project" value="UniProtKB-KW"/>
</dbReference>
<dbReference type="EMBL" id="VGLS01000883">
    <property type="protein sequence ID" value="MBM3226364.1"/>
    <property type="molecule type" value="Genomic_DNA"/>
</dbReference>
<dbReference type="GO" id="GO:0004462">
    <property type="term" value="F:lactoylglutathione lyase activity"/>
    <property type="evidence" value="ECO:0007669"/>
    <property type="project" value="InterPro"/>
</dbReference>
<dbReference type="Gene3D" id="3.10.180.10">
    <property type="entry name" value="2,3-Dihydroxybiphenyl 1,2-Dioxygenase, domain 1"/>
    <property type="match status" value="1"/>
</dbReference>
<dbReference type="InterPro" id="IPR004360">
    <property type="entry name" value="Glyas_Fos-R_dOase_dom"/>
</dbReference>
<proteinExistence type="predicted"/>
<organism evidence="3 4">
    <name type="scientific">Tectimicrobiota bacterium</name>
    <dbReference type="NCBI Taxonomy" id="2528274"/>
    <lineage>
        <taxon>Bacteria</taxon>
        <taxon>Pseudomonadati</taxon>
        <taxon>Nitrospinota/Tectimicrobiota group</taxon>
        <taxon>Candidatus Tectimicrobiota</taxon>
    </lineage>
</organism>
<dbReference type="PROSITE" id="PS00934">
    <property type="entry name" value="GLYOXALASE_I_1"/>
    <property type="match status" value="1"/>
</dbReference>
<dbReference type="AlphaFoldDB" id="A0A938B4R7"/>
<dbReference type="PANTHER" id="PTHR43279:SF1">
    <property type="entry name" value="CATECHOL-2,3-DIOXYGENASE"/>
    <property type="match status" value="1"/>
</dbReference>
<dbReference type="PROSITE" id="PS51819">
    <property type="entry name" value="VOC"/>
    <property type="match status" value="1"/>
</dbReference>
<evidence type="ECO:0000313" key="3">
    <source>
        <dbReference type="EMBL" id="MBM3226364.1"/>
    </source>
</evidence>
<dbReference type="Pfam" id="PF00903">
    <property type="entry name" value="Glyoxalase"/>
    <property type="match status" value="1"/>
</dbReference>
<dbReference type="Proteomes" id="UP000712673">
    <property type="component" value="Unassembled WGS sequence"/>
</dbReference>
<sequence>MARINKVGHVVLNVKDVAASAQFYADVLGMEVMLLRGENAAFLSFGTQHHDIALFKAPEGAEMGGLGLNHIAFQIAGGETELRQLYGRLVQHGTKVDYTTDHGMTRSVYFFDPEGNRLEIFCEAMDPEGGRDYMRAGVNLSNRDYQPEPILSA</sequence>